<protein>
    <recommendedName>
        <fullName evidence="4">Alpha/beta hydrolase</fullName>
    </recommendedName>
</protein>
<evidence type="ECO:0000256" key="1">
    <source>
        <dbReference type="SAM" id="Phobius"/>
    </source>
</evidence>
<dbReference type="InterPro" id="IPR029058">
    <property type="entry name" value="AB_hydrolase_fold"/>
</dbReference>
<feature type="transmembrane region" description="Helical" evidence="1">
    <location>
        <begin position="62"/>
        <end position="87"/>
    </location>
</feature>
<dbReference type="RefSeq" id="WP_377771914.1">
    <property type="nucleotide sequence ID" value="NZ_JBHUHO010000029.1"/>
</dbReference>
<evidence type="ECO:0008006" key="4">
    <source>
        <dbReference type="Google" id="ProtNLM"/>
    </source>
</evidence>
<proteinExistence type="predicted"/>
<feature type="transmembrane region" description="Helical" evidence="1">
    <location>
        <begin position="36"/>
        <end position="56"/>
    </location>
</feature>
<name>A0ABW4YKA8_9BACL</name>
<keyword evidence="1" id="KW-0812">Transmembrane</keyword>
<keyword evidence="3" id="KW-1185">Reference proteome</keyword>
<sequence length="813" mass="92427">MSFELHSSLKSRRTWKEYVRDAYRMKYDRDRSTSRFLLGSLFIFNFIAWIVASRGVPTGLGIWLDSIIAATLNVILLVIAIPILSFFMSLIQLPVARKLFSLVIITFIQMIFILQFAELDRRVSYLVAGAYIAIALLLGSWLLHVWRKWRISNVVKLLATLIPAVIIGVVIMISTSWPVSNNNYWLKQKELFSTVSDADVADIAVKDGSLLEQGWHELINPSLIQQYNVTTFSYGNGTDKHRSSFGKQVDYLSPSVNAEQYISKWPKLKQLFWGFSPQELPLNGTVWMPEGADDASFPIALIVHGNHLMEDFSDGGYHYLGEMLAKQGIIAISVDQNFLNYSSWSGIVDNDMLMRAWLLLQHIQQLGIWNSDDSHPLYDKFDLSSIALIGHSRGGQAAAMAADPERFFDDDAMLPDKEDYQIKAVVAMAPTDKKVEDQFADLDNVFYLTLQGARDADVNNFYGERQYARTMLETSERFKAALYIADANHSQFNTDWGKFDERLPGGLFLNRSNMLTAEEQQQIAKVYIAAFLQAALFENFTYTPLFQNYENGLQWLPDTGYISRYENGSTIPIARENGLIEKSYAIGMSEWDESTYAINRDGNSKQQEAIELSWEKAGAEYNMILTDQAAEQLEDSAADSIIFSLAVDPLIMDEQTTDEVNMDRSKTQVNVTDEHLDKESIDGLQDDVQQGELEVPQLEIEVETDEGEILQLLVNDVTSIEAPVHTQFTKFTWLENRIKKNKYKQSAEAIFQTVIVPLNYFSSLNKQHDSKWEKQLNPAQISKISFRFASEAGKVFLADIGYTNREEANEKQF</sequence>
<keyword evidence="1" id="KW-1133">Transmembrane helix</keyword>
<evidence type="ECO:0000313" key="2">
    <source>
        <dbReference type="EMBL" id="MFD2116096.1"/>
    </source>
</evidence>
<dbReference type="EMBL" id="JBHUHO010000029">
    <property type="protein sequence ID" value="MFD2116096.1"/>
    <property type="molecule type" value="Genomic_DNA"/>
</dbReference>
<organism evidence="2 3">
    <name type="scientific">Paenibacillus yanchengensis</name>
    <dbReference type="NCBI Taxonomy" id="2035833"/>
    <lineage>
        <taxon>Bacteria</taxon>
        <taxon>Bacillati</taxon>
        <taxon>Bacillota</taxon>
        <taxon>Bacilli</taxon>
        <taxon>Bacillales</taxon>
        <taxon>Paenibacillaceae</taxon>
        <taxon>Paenibacillus</taxon>
    </lineage>
</organism>
<dbReference type="Proteomes" id="UP001597362">
    <property type="component" value="Unassembled WGS sequence"/>
</dbReference>
<evidence type="ECO:0000313" key="3">
    <source>
        <dbReference type="Proteomes" id="UP001597362"/>
    </source>
</evidence>
<dbReference type="Gene3D" id="3.40.50.1820">
    <property type="entry name" value="alpha/beta hydrolase"/>
    <property type="match status" value="1"/>
</dbReference>
<accession>A0ABW4YKA8</accession>
<feature type="transmembrane region" description="Helical" evidence="1">
    <location>
        <begin position="157"/>
        <end position="179"/>
    </location>
</feature>
<keyword evidence="1" id="KW-0472">Membrane</keyword>
<dbReference type="SUPFAM" id="SSF53474">
    <property type="entry name" value="alpha/beta-Hydrolases"/>
    <property type="match status" value="1"/>
</dbReference>
<feature type="transmembrane region" description="Helical" evidence="1">
    <location>
        <begin position="123"/>
        <end position="145"/>
    </location>
</feature>
<feature type="transmembrane region" description="Helical" evidence="1">
    <location>
        <begin position="99"/>
        <end position="117"/>
    </location>
</feature>
<reference evidence="3" key="1">
    <citation type="journal article" date="2019" name="Int. J. Syst. Evol. Microbiol.">
        <title>The Global Catalogue of Microorganisms (GCM) 10K type strain sequencing project: providing services to taxonomists for standard genome sequencing and annotation.</title>
        <authorList>
            <consortium name="The Broad Institute Genomics Platform"/>
            <consortium name="The Broad Institute Genome Sequencing Center for Infectious Disease"/>
            <person name="Wu L."/>
            <person name="Ma J."/>
        </authorList>
    </citation>
    <scope>NUCLEOTIDE SEQUENCE [LARGE SCALE GENOMIC DNA]</scope>
    <source>
        <strain evidence="3">GH52</strain>
    </source>
</reference>
<gene>
    <name evidence="2" type="ORF">ACFSJH_10205</name>
</gene>
<comment type="caution">
    <text evidence="2">The sequence shown here is derived from an EMBL/GenBank/DDBJ whole genome shotgun (WGS) entry which is preliminary data.</text>
</comment>